<organism evidence="3 4">
    <name type="scientific">Aquiluna borgnonia</name>
    <dbReference type="NCBI Taxonomy" id="2499157"/>
    <lineage>
        <taxon>Bacteria</taxon>
        <taxon>Bacillati</taxon>
        <taxon>Actinomycetota</taxon>
        <taxon>Actinomycetes</taxon>
        <taxon>Micrococcales</taxon>
        <taxon>Microbacteriaceae</taxon>
        <taxon>Luna cluster</taxon>
        <taxon>Luna-1 subcluster</taxon>
        <taxon>Aquiluna</taxon>
    </lineage>
</organism>
<dbReference type="Proteomes" id="UP000501003">
    <property type="component" value="Chromosome"/>
</dbReference>
<dbReference type="RefSeq" id="WP_173493338.1">
    <property type="nucleotide sequence ID" value="NZ_CP054056.1"/>
</dbReference>
<proteinExistence type="predicted"/>
<evidence type="ECO:0000259" key="2">
    <source>
        <dbReference type="Pfam" id="PF10756"/>
    </source>
</evidence>
<keyword evidence="1" id="KW-1133">Transmembrane helix</keyword>
<dbReference type="InterPro" id="IPR019692">
    <property type="entry name" value="CFP-6_PH"/>
</dbReference>
<reference evidence="3 4" key="1">
    <citation type="submission" date="2020-05" db="EMBL/GenBank/DDBJ databases">
        <title>Aquirufa sp. strain 15G-AUS-rot a new Aquirufa species.</title>
        <authorList>
            <person name="Pitt A."/>
            <person name="Hahn M.W."/>
        </authorList>
    </citation>
    <scope>NUCLEOTIDE SEQUENCE [LARGE SCALE GENOMIC DNA]</scope>
    <source>
        <strain evidence="3 4">15G-AUS-rot</strain>
    </source>
</reference>
<name>A0A7D4PQJ5_9MICO</name>
<feature type="transmembrane region" description="Helical" evidence="1">
    <location>
        <begin position="39"/>
        <end position="57"/>
    </location>
</feature>
<feature type="domain" description="Low molecular weight protein antigen 6 PH" evidence="2">
    <location>
        <begin position="57"/>
        <end position="128"/>
    </location>
</feature>
<sequence>MQVFRSKFAQVSAVVTALVLLAVLAGIWAAEGFWSFAVSVPPVALVVFVVAILYFYPRVEVDEGGVRIVNVVRTHYISWGAIEVVDTKYALSIQALGKKYTAWGAPAPGRHSAIFASRDQGQHLPESTYLAGTVRPGDLVTSDSGAAAAHIRRIWEQRRENPGAASVSSTWHFRKLIGLTALVVASAFVL</sequence>
<gene>
    <name evidence="3" type="ORF">HRU87_02235</name>
</gene>
<protein>
    <submittedName>
        <fullName evidence="3">PH domain-containing protein</fullName>
    </submittedName>
</protein>
<keyword evidence="1" id="KW-0812">Transmembrane</keyword>
<keyword evidence="1" id="KW-0472">Membrane</keyword>
<dbReference type="EMBL" id="CP054056">
    <property type="protein sequence ID" value="QKJ25041.1"/>
    <property type="molecule type" value="Genomic_DNA"/>
</dbReference>
<dbReference type="Pfam" id="PF10756">
    <property type="entry name" value="bPH_6"/>
    <property type="match status" value="1"/>
</dbReference>
<evidence type="ECO:0000313" key="3">
    <source>
        <dbReference type="EMBL" id="QKJ25041.1"/>
    </source>
</evidence>
<dbReference type="AlphaFoldDB" id="A0A7D4PQJ5"/>
<keyword evidence="4" id="KW-1185">Reference proteome</keyword>
<dbReference type="KEGG" id="aqg:HRU87_02235"/>
<evidence type="ECO:0000313" key="4">
    <source>
        <dbReference type="Proteomes" id="UP000501003"/>
    </source>
</evidence>
<evidence type="ECO:0000256" key="1">
    <source>
        <dbReference type="SAM" id="Phobius"/>
    </source>
</evidence>
<accession>A0A7D4PQJ5</accession>